<dbReference type="InterPro" id="IPR025110">
    <property type="entry name" value="AMP-bd_C"/>
</dbReference>
<evidence type="ECO:0000259" key="2">
    <source>
        <dbReference type="Pfam" id="PF00501"/>
    </source>
</evidence>
<dbReference type="PANTHER" id="PTHR43201:SF8">
    <property type="entry name" value="ACYL-COA SYNTHETASE FAMILY MEMBER 3"/>
    <property type="match status" value="1"/>
</dbReference>
<comment type="similarity">
    <text evidence="1">Belongs to the ATP-dependent AMP-binding enzyme family.</text>
</comment>
<dbReference type="InterPro" id="IPR000873">
    <property type="entry name" value="AMP-dep_synth/lig_dom"/>
</dbReference>
<feature type="domain" description="AMP-binding enzyme C-terminal" evidence="3">
    <location>
        <begin position="380"/>
        <end position="449"/>
    </location>
</feature>
<dbReference type="InterPro" id="IPR020845">
    <property type="entry name" value="AMP-binding_CS"/>
</dbReference>
<evidence type="ECO:0000259" key="3">
    <source>
        <dbReference type="Pfam" id="PF13193"/>
    </source>
</evidence>
<dbReference type="GO" id="GO:0031956">
    <property type="term" value="F:medium-chain fatty acid-CoA ligase activity"/>
    <property type="evidence" value="ECO:0007669"/>
    <property type="project" value="TreeGrafter"/>
</dbReference>
<dbReference type="GO" id="GO:0006631">
    <property type="term" value="P:fatty acid metabolic process"/>
    <property type="evidence" value="ECO:0007669"/>
    <property type="project" value="TreeGrafter"/>
</dbReference>
<evidence type="ECO:0000313" key="4">
    <source>
        <dbReference type="EMBL" id="AHZ20766.1"/>
    </source>
</evidence>
<dbReference type="Pfam" id="PF00501">
    <property type="entry name" value="AMP-binding"/>
    <property type="match status" value="1"/>
</dbReference>
<proteinExistence type="inferred from homology"/>
<dbReference type="InterPro" id="IPR045851">
    <property type="entry name" value="AMP-bd_C_sf"/>
</dbReference>
<dbReference type="InterPro" id="IPR042099">
    <property type="entry name" value="ANL_N_sf"/>
</dbReference>
<gene>
    <name evidence="4" type="primary">hasG</name>
</gene>
<dbReference type="CDD" id="cd04433">
    <property type="entry name" value="AFD_class_I"/>
    <property type="match status" value="1"/>
</dbReference>
<dbReference type="SUPFAM" id="SSF56801">
    <property type="entry name" value="Acetyl-CoA synthetase-like"/>
    <property type="match status" value="1"/>
</dbReference>
<accession>A0A024BSR4</accession>
<dbReference type="Gene3D" id="3.30.300.30">
    <property type="match status" value="1"/>
</dbReference>
<dbReference type="EMBL" id="KJ502174">
    <property type="protein sequence ID" value="AHZ20766.1"/>
    <property type="molecule type" value="Genomic_DNA"/>
</dbReference>
<dbReference type="PANTHER" id="PTHR43201">
    <property type="entry name" value="ACYL-COA SYNTHETASE"/>
    <property type="match status" value="1"/>
</dbReference>
<name>A0A024BSR4_9NOST</name>
<sequence>MAIEFLLERFDQTKDAEALIWGDSYGALVPAGTQCVRYRSVLYSELGQLVKFWQERLQKEVVPKGAVIALEADFSPNSVALLLSLLQHNCIVALLTAEMKTSRDELRQIAEVEWIIKVGLDDNVSIEQTGTQARHELLHQLRDRQHPGLIIFTSGSTGKSKAAVHDFILMQEKFQTVRPAQRTLLFLLFDHIGGINTLLHVLANGGCAVIPLDHSPETVAAAIAKHRIQVLPTSPTFLNLLLLGGVHQRYDLSSLEIVTYGTEVMPESVLSNLNQLFPNIRFHQTYGLTELGIMRSKSRSSDSLWFKVGGEGYETRIVNGMLEIQAKSAMLGYLNAPAPFTPDGWYMTGDLVEIDGDWLKILGRKSELINVGGQKVYPAEVENVLQTMEGVLEVSVKGEANPITGNIVTAKVRLTTDESLREFRIRLRAFCQDKLESYKIPMRVMLVKEKLHSDRFKKTH</sequence>
<reference evidence="4" key="1">
    <citation type="journal article" date="2014" name="Proc. Natl. Acad. Sci. U.S.A.">
        <title>Hassallidins, antifungal glycolipopeptides, are widespread among cyanobacteria and are the end-product of a nonribosomal pathway.</title>
        <authorList>
            <person name="Vestola J."/>
            <person name="Shishido T.K."/>
            <person name="Jokela J."/>
            <person name="Fewer D.P."/>
            <person name="Aitio O."/>
            <person name="Permi P."/>
            <person name="Wahlsten M."/>
            <person name="Wang H."/>
            <person name="Rouhiainen L."/>
            <person name="Sivonen K."/>
        </authorList>
    </citation>
    <scope>NUCLEOTIDE SEQUENCE</scope>
</reference>
<dbReference type="Pfam" id="PF13193">
    <property type="entry name" value="AMP-binding_C"/>
    <property type="match status" value="1"/>
</dbReference>
<dbReference type="AlphaFoldDB" id="A0A024BSR4"/>
<feature type="domain" description="AMP-dependent synthetase/ligase" evidence="2">
    <location>
        <begin position="66"/>
        <end position="294"/>
    </location>
</feature>
<dbReference type="PROSITE" id="PS00455">
    <property type="entry name" value="AMP_BINDING"/>
    <property type="match status" value="1"/>
</dbReference>
<organism evidence="4">
    <name type="scientific">Anabaena sp. Syke748</name>
    <dbReference type="NCBI Taxonomy" id="1497395"/>
    <lineage>
        <taxon>Bacteria</taxon>
        <taxon>Bacillati</taxon>
        <taxon>Cyanobacteriota</taxon>
        <taxon>Cyanophyceae</taxon>
        <taxon>Nostocales</taxon>
        <taxon>Nostocaceae</taxon>
        <taxon>Anabaena</taxon>
    </lineage>
</organism>
<protein>
    <submittedName>
        <fullName evidence="4">AMP-dependent synthetase/ligase</fullName>
    </submittedName>
</protein>
<keyword evidence="4" id="KW-0436">Ligase</keyword>
<dbReference type="Gene3D" id="3.40.50.12780">
    <property type="entry name" value="N-terminal domain of ligase-like"/>
    <property type="match status" value="1"/>
</dbReference>
<evidence type="ECO:0000256" key="1">
    <source>
        <dbReference type="ARBA" id="ARBA00006432"/>
    </source>
</evidence>